<sequence>MMRDESSSIAVAYSVFCAVCSKFTEHNHGAKTVRAKQEV</sequence>
<evidence type="ECO:0000313" key="2">
    <source>
        <dbReference type="Proteomes" id="UP000004349"/>
    </source>
</evidence>
<reference evidence="1 2" key="1">
    <citation type="journal article" date="2012" name="Int. J. Syst. Evol. Microbiol.">
        <title>Vibrio caribbeanicus sp. nov., isolated from the marine sponge Scleritoderma cyanea.</title>
        <authorList>
            <person name="Hoffmann M."/>
            <person name="Monday S.R."/>
            <person name="Allard M.W."/>
            <person name="Strain E.A."/>
            <person name="Whittaker P."/>
            <person name="Naum M."/>
            <person name="McCarthy P.J."/>
            <person name="Lopez J.V."/>
            <person name="Fischer M."/>
            <person name="Brown E.W."/>
        </authorList>
    </citation>
    <scope>NUCLEOTIDE SEQUENCE [LARGE SCALE GENOMIC DNA]</scope>
    <source>
        <strain evidence="1 2">LMG 19158</strain>
    </source>
</reference>
<protein>
    <submittedName>
        <fullName evidence="1">Uncharacterized protein</fullName>
    </submittedName>
</protein>
<comment type="caution">
    <text evidence="1">The sequence shown here is derived from an EMBL/GenBank/DDBJ whole genome shotgun (WGS) entry which is preliminary data.</text>
</comment>
<dbReference type="Proteomes" id="UP000004349">
    <property type="component" value="Unassembled WGS sequence"/>
</dbReference>
<accession>F9RV79</accession>
<gene>
    <name evidence="1" type="ORF">VIS19158_16281</name>
</gene>
<evidence type="ECO:0000313" key="1">
    <source>
        <dbReference type="EMBL" id="EGU29803.1"/>
    </source>
</evidence>
<dbReference type="EMBL" id="AFWE01000223">
    <property type="protein sequence ID" value="EGU29803.1"/>
    <property type="molecule type" value="Genomic_DNA"/>
</dbReference>
<organism evidence="1 2">
    <name type="scientific">Vibrio scophthalmi LMG 19158</name>
    <dbReference type="NCBI Taxonomy" id="870967"/>
    <lineage>
        <taxon>Bacteria</taxon>
        <taxon>Pseudomonadati</taxon>
        <taxon>Pseudomonadota</taxon>
        <taxon>Gammaproteobacteria</taxon>
        <taxon>Vibrionales</taxon>
        <taxon>Vibrionaceae</taxon>
        <taxon>Vibrio</taxon>
    </lineage>
</organism>
<name>F9RV79_9VIBR</name>
<proteinExistence type="predicted"/>
<dbReference type="AlphaFoldDB" id="F9RV79"/>